<organism evidence="1 2">
    <name type="scientific">Eretmocerus hayati</name>
    <dbReference type="NCBI Taxonomy" id="131215"/>
    <lineage>
        <taxon>Eukaryota</taxon>
        <taxon>Metazoa</taxon>
        <taxon>Ecdysozoa</taxon>
        <taxon>Arthropoda</taxon>
        <taxon>Hexapoda</taxon>
        <taxon>Insecta</taxon>
        <taxon>Pterygota</taxon>
        <taxon>Neoptera</taxon>
        <taxon>Endopterygota</taxon>
        <taxon>Hymenoptera</taxon>
        <taxon>Apocrita</taxon>
        <taxon>Proctotrupomorpha</taxon>
        <taxon>Chalcidoidea</taxon>
        <taxon>Aphelinidae</taxon>
        <taxon>Aphelininae</taxon>
        <taxon>Eretmocerus</taxon>
    </lineage>
</organism>
<dbReference type="EMBL" id="CM056741">
    <property type="protein sequence ID" value="KAJ8683974.1"/>
    <property type="molecule type" value="Genomic_DNA"/>
</dbReference>
<keyword evidence="2" id="KW-1185">Reference proteome</keyword>
<accession>A0ACC2PN14</accession>
<reference evidence="1" key="1">
    <citation type="submission" date="2023-04" db="EMBL/GenBank/DDBJ databases">
        <title>A chromosome-level genome assembly of the parasitoid wasp Eretmocerus hayati.</title>
        <authorList>
            <person name="Zhong Y."/>
            <person name="Liu S."/>
            <person name="Liu Y."/>
        </authorList>
    </citation>
    <scope>NUCLEOTIDE SEQUENCE</scope>
    <source>
        <strain evidence="1">ZJU_SS_LIU_2023</strain>
    </source>
</reference>
<name>A0ACC2PN14_9HYME</name>
<gene>
    <name evidence="1" type="ORF">QAD02_019766</name>
</gene>
<comment type="caution">
    <text evidence="1">The sequence shown here is derived from an EMBL/GenBank/DDBJ whole genome shotgun (WGS) entry which is preliminary data.</text>
</comment>
<evidence type="ECO:0000313" key="1">
    <source>
        <dbReference type="EMBL" id="KAJ8683974.1"/>
    </source>
</evidence>
<sequence>MAGVPEIVEKKLLLDGHVYYRTRLPVKGRTYWQCVRTKSGECTSRLVTMCDNGRIVIAKSPGAHEHPPDREKARAEAVKYDLKRQAQEHPEQPPAQILRRELPRFKACFSGDSEAVSRILSGDVCSLEMCYAG</sequence>
<proteinExistence type="predicted"/>
<evidence type="ECO:0000313" key="2">
    <source>
        <dbReference type="Proteomes" id="UP001239111"/>
    </source>
</evidence>
<protein>
    <submittedName>
        <fullName evidence="1">Uncharacterized protein</fullName>
    </submittedName>
</protein>
<dbReference type="Proteomes" id="UP001239111">
    <property type="component" value="Chromosome 1"/>
</dbReference>